<name>A0A1G7V0S7_9PROT</name>
<evidence type="ECO:0000313" key="1">
    <source>
        <dbReference type="EMBL" id="SDG53101.1"/>
    </source>
</evidence>
<dbReference type="Proteomes" id="UP000199415">
    <property type="component" value="Unassembled WGS sequence"/>
</dbReference>
<accession>A0A1G7V0S7</accession>
<dbReference type="AlphaFoldDB" id="A0A1G7V0S7"/>
<protein>
    <submittedName>
        <fullName evidence="1">Uncharacterized protein</fullName>
    </submittedName>
</protein>
<evidence type="ECO:0000313" key="2">
    <source>
        <dbReference type="Proteomes" id="UP000199415"/>
    </source>
</evidence>
<reference evidence="1 2" key="1">
    <citation type="submission" date="2016-10" db="EMBL/GenBank/DDBJ databases">
        <authorList>
            <person name="de Groot N.N."/>
        </authorList>
    </citation>
    <scope>NUCLEOTIDE SEQUENCE [LARGE SCALE GENOMIC DNA]</scope>
    <source>
        <strain evidence="1 2">DSM 25584</strain>
    </source>
</reference>
<proteinExistence type="predicted"/>
<dbReference type="STRING" id="1082479.SAMN05216241_1196"/>
<gene>
    <name evidence="1" type="ORF">SAMN05216241_1196</name>
</gene>
<sequence length="38" mass="4431">MTAAAIHDPLVPVPQPRRLLRGLRIARLLDRLTTRRWT</sequence>
<dbReference type="EMBL" id="FNCE01000019">
    <property type="protein sequence ID" value="SDG53101.1"/>
    <property type="molecule type" value="Genomic_DNA"/>
</dbReference>
<organism evidence="1 2">
    <name type="scientific">Limimonas halophila</name>
    <dbReference type="NCBI Taxonomy" id="1082479"/>
    <lineage>
        <taxon>Bacteria</taxon>
        <taxon>Pseudomonadati</taxon>
        <taxon>Pseudomonadota</taxon>
        <taxon>Alphaproteobacteria</taxon>
        <taxon>Rhodospirillales</taxon>
        <taxon>Rhodovibrionaceae</taxon>
        <taxon>Limimonas</taxon>
    </lineage>
</organism>
<keyword evidence="2" id="KW-1185">Reference proteome</keyword>